<reference evidence="2 3" key="2">
    <citation type="submission" date="2020-03" db="EMBL/GenBank/DDBJ databases">
        <authorList>
            <person name="Ichikawa N."/>
            <person name="Kimura A."/>
            <person name="Kitahashi Y."/>
            <person name="Uohara A."/>
        </authorList>
    </citation>
    <scope>NUCLEOTIDE SEQUENCE [LARGE SCALE GENOMIC DNA]</scope>
    <source>
        <strain evidence="2 3">NBRC 108639</strain>
    </source>
</reference>
<evidence type="ECO:0000313" key="2">
    <source>
        <dbReference type="EMBL" id="GFJ79463.1"/>
    </source>
</evidence>
<gene>
    <name evidence="2" type="ORF">Phou_036430</name>
</gene>
<comment type="caution">
    <text evidence="2">The sequence shown here is derived from an EMBL/GenBank/DDBJ whole genome shotgun (WGS) entry which is preliminary data.</text>
</comment>
<accession>A0A6V8K2V2</accession>
<proteinExistence type="predicted"/>
<organism evidence="2 3">
    <name type="scientific">Phytohabitans houttuyneae</name>
    <dbReference type="NCBI Taxonomy" id="1076126"/>
    <lineage>
        <taxon>Bacteria</taxon>
        <taxon>Bacillati</taxon>
        <taxon>Actinomycetota</taxon>
        <taxon>Actinomycetes</taxon>
        <taxon>Micromonosporales</taxon>
        <taxon>Micromonosporaceae</taxon>
    </lineage>
</organism>
<dbReference type="RefSeq" id="WP_173056996.1">
    <property type="nucleotide sequence ID" value="NZ_BAABGO010000001.1"/>
</dbReference>
<evidence type="ECO:0000313" key="3">
    <source>
        <dbReference type="Proteomes" id="UP000482800"/>
    </source>
</evidence>
<protein>
    <submittedName>
        <fullName evidence="2">Uncharacterized protein</fullName>
    </submittedName>
</protein>
<reference evidence="2 3" key="1">
    <citation type="submission" date="2020-03" db="EMBL/GenBank/DDBJ databases">
        <title>Whole genome shotgun sequence of Phytohabitans houttuyneae NBRC 108639.</title>
        <authorList>
            <person name="Komaki H."/>
            <person name="Tamura T."/>
        </authorList>
    </citation>
    <scope>NUCLEOTIDE SEQUENCE [LARGE SCALE GENOMIC DNA]</scope>
    <source>
        <strain evidence="2 3">NBRC 108639</strain>
    </source>
</reference>
<keyword evidence="3" id="KW-1185">Reference proteome</keyword>
<feature type="region of interest" description="Disordered" evidence="1">
    <location>
        <begin position="19"/>
        <end position="38"/>
    </location>
</feature>
<evidence type="ECO:0000256" key="1">
    <source>
        <dbReference type="SAM" id="MobiDB-lite"/>
    </source>
</evidence>
<name>A0A6V8K2V2_9ACTN</name>
<sequence>MFHAHGDWFFTRLPDGAVRIQRGTPPETGSSGAPMTVDIDPHTWASAVASVTAVGETAETHRAALALHQQPAEVDPVARAKAAYSCYGDVAGWKNFRGDPMPRWEDLGEKIQNCWIAASAAAASHRPAEPDDGGAELT</sequence>
<dbReference type="AlphaFoldDB" id="A0A6V8K2V2"/>
<dbReference type="Proteomes" id="UP000482800">
    <property type="component" value="Unassembled WGS sequence"/>
</dbReference>
<dbReference type="EMBL" id="BLPF01000001">
    <property type="protein sequence ID" value="GFJ79463.1"/>
    <property type="molecule type" value="Genomic_DNA"/>
</dbReference>